<keyword evidence="11" id="KW-0393">Immunoglobulin domain</keyword>
<dbReference type="PROSITE" id="PS50835">
    <property type="entry name" value="IG_LIKE"/>
    <property type="match status" value="6"/>
</dbReference>
<dbReference type="PANTHER" id="PTHR13771">
    <property type="entry name" value="INTERCELLULAR ADHESION MOLECULE"/>
    <property type="match status" value="1"/>
</dbReference>
<dbReference type="SMART" id="SM00409">
    <property type="entry name" value="IG"/>
    <property type="match status" value="6"/>
</dbReference>
<dbReference type="InterPro" id="IPR013098">
    <property type="entry name" value="Ig_I-set"/>
</dbReference>
<dbReference type="GO" id="GO:0016020">
    <property type="term" value="C:membrane"/>
    <property type="evidence" value="ECO:0007669"/>
    <property type="project" value="UniProtKB-SubCell"/>
</dbReference>
<dbReference type="Pfam" id="PF07679">
    <property type="entry name" value="I-set"/>
    <property type="match status" value="1"/>
</dbReference>
<feature type="chain" id="PRO_5024395838" description="Ig-like domain-containing protein" evidence="13">
    <location>
        <begin position="30"/>
        <end position="798"/>
    </location>
</feature>
<evidence type="ECO:0000259" key="14">
    <source>
        <dbReference type="PROSITE" id="PS50835"/>
    </source>
</evidence>
<feature type="signal peptide" evidence="13">
    <location>
        <begin position="1"/>
        <end position="29"/>
    </location>
</feature>
<dbReference type="Pfam" id="PF03921">
    <property type="entry name" value="ICAM_N"/>
    <property type="match status" value="1"/>
</dbReference>
<dbReference type="AlphaFoldDB" id="A0A5N5KJZ9"/>
<reference evidence="15 16" key="1">
    <citation type="submission" date="2019-06" db="EMBL/GenBank/DDBJ databases">
        <title>A chromosome-scale genome assembly of the striped catfish, Pangasianodon hypophthalmus.</title>
        <authorList>
            <person name="Wen M."/>
            <person name="Zahm M."/>
            <person name="Roques C."/>
            <person name="Cabau C."/>
            <person name="Klopp C."/>
            <person name="Donnadieu C."/>
            <person name="Jouanno E."/>
            <person name="Avarre J.-C."/>
            <person name="Campet M."/>
            <person name="Ha T.T.T."/>
            <person name="Dugue R."/>
            <person name="Lampietro C."/>
            <person name="Louis A."/>
            <person name="Herpin A."/>
            <person name="Echchiki A."/>
            <person name="Berthelot C."/>
            <person name="Parey E."/>
            <person name="Roest-Crollius H."/>
            <person name="Braasch I."/>
            <person name="Postlethwait J."/>
            <person name="Bobe J."/>
            <person name="Montfort J."/>
            <person name="Bouchez O."/>
            <person name="Begum T."/>
            <person name="Schartl M."/>
            <person name="Guiguen Y."/>
        </authorList>
    </citation>
    <scope>NUCLEOTIDE SEQUENCE [LARGE SCALE GENOMIC DNA]</scope>
    <source>
        <strain evidence="15 16">Indonesia</strain>
        <tissue evidence="15">Blood</tissue>
    </source>
</reference>
<dbReference type="InterPro" id="IPR007110">
    <property type="entry name" value="Ig-like_dom"/>
</dbReference>
<dbReference type="InterPro" id="IPR003599">
    <property type="entry name" value="Ig_sub"/>
</dbReference>
<name>A0A5N5KJZ9_PANHP</name>
<dbReference type="EMBL" id="VFJC01000024">
    <property type="protein sequence ID" value="KAB5530709.1"/>
    <property type="molecule type" value="Genomic_DNA"/>
</dbReference>
<evidence type="ECO:0000256" key="1">
    <source>
        <dbReference type="ARBA" id="ARBA00004479"/>
    </source>
</evidence>
<keyword evidence="7 12" id="KW-1133">Transmembrane helix</keyword>
<keyword evidence="4 13" id="KW-0732">Signal</keyword>
<evidence type="ECO:0000256" key="12">
    <source>
        <dbReference type="SAM" id="Phobius"/>
    </source>
</evidence>
<dbReference type="InterPro" id="IPR036179">
    <property type="entry name" value="Ig-like_dom_sf"/>
</dbReference>
<sequence length="798" mass="88949">MLDHTRQRDLFRILLALLCFCRQMPGTCATIPLQLDPPSIVVPFGSPVSVNCSTNVTNASMGWEASQGQKDMVENVTFITWTVKSLVHWDIKPICFVNVNEQDMLSLNITVYKPPDRVSISTVGHTGPMIEGSQYELQCDVQNVAPVHLLTVNWYKGQHLVKRENFSDMNEFPVNETLTLQISPHRGDDGTQYRCEAELQLGPEGPQPPPLVKSDPLNITVHYGPEFSNCPDVVHLKEGESLAGYCNVTGKPLPHSYWQREGVPIDPAIPLNRTSSGQYKIITNRNTTKSLKVEVIYGPEISCELHYTVKENEYFRPSCTVVGYPLSEIIWYKDGNIVEFPQTMYRTDAGQYTITASNSNSAASHTMEIDVLYPPSEISELQDVQVSSGEDVVLKCSSNANPRPRYKWIYHRTSNVRAEDQDGVSLLHITRAGGDNIGKYICIAYNDLGERTQTVRVGVQGVKATCPLSISPQHVVLEYGESISVECSSKESNRNWGWKFLDSVSNESTLVINSDLFIDIVGWNGNVSCYGDFVGLGYCQKDLDITIYKRPDRVSISTVGHTGPMIEGREYELQCDIQNVAPVQLLTVNWYKGNNLVKNQSFDETTNPADKTATLKISPSRNDIKTQYHCEAKLKPAPDNSTVKSDLLNITVHYKPAITDKLPRWVPVFHDYPAVLVCEASGYPPPTIAWIFNNNRSEGGNLTVKENGVYKCIAYNSVGNDSRVVNVVMKEDYLPLIAGFVALVVVIISVIFLSIYSIYYKNTKMGHYTVEGAKPSAQNGNIAQNGKDSTIPMKKIMV</sequence>
<evidence type="ECO:0000313" key="16">
    <source>
        <dbReference type="Proteomes" id="UP000327468"/>
    </source>
</evidence>
<gene>
    <name evidence="15" type="ORF">PHYPO_G00132510</name>
</gene>
<dbReference type="Pfam" id="PF13927">
    <property type="entry name" value="Ig_3"/>
    <property type="match status" value="2"/>
</dbReference>
<feature type="domain" description="Ig-like" evidence="14">
    <location>
        <begin position="225"/>
        <end position="262"/>
    </location>
</feature>
<evidence type="ECO:0000256" key="5">
    <source>
        <dbReference type="ARBA" id="ARBA00022737"/>
    </source>
</evidence>
<evidence type="ECO:0000256" key="13">
    <source>
        <dbReference type="SAM" id="SignalP"/>
    </source>
</evidence>
<organism evidence="15 16">
    <name type="scientific">Pangasianodon hypophthalmus</name>
    <name type="common">Striped catfish</name>
    <name type="synonym">Helicophagus hypophthalmus</name>
    <dbReference type="NCBI Taxonomy" id="310915"/>
    <lineage>
        <taxon>Eukaryota</taxon>
        <taxon>Metazoa</taxon>
        <taxon>Chordata</taxon>
        <taxon>Craniata</taxon>
        <taxon>Vertebrata</taxon>
        <taxon>Euteleostomi</taxon>
        <taxon>Actinopterygii</taxon>
        <taxon>Neopterygii</taxon>
        <taxon>Teleostei</taxon>
        <taxon>Ostariophysi</taxon>
        <taxon>Siluriformes</taxon>
        <taxon>Pangasiidae</taxon>
        <taxon>Pangasianodon</taxon>
    </lineage>
</organism>
<evidence type="ECO:0000256" key="7">
    <source>
        <dbReference type="ARBA" id="ARBA00022989"/>
    </source>
</evidence>
<accession>A0A5N5KJZ9</accession>
<evidence type="ECO:0000256" key="9">
    <source>
        <dbReference type="ARBA" id="ARBA00023157"/>
    </source>
</evidence>
<keyword evidence="6" id="KW-0130">Cell adhesion</keyword>
<protein>
    <recommendedName>
        <fullName evidence="14">Ig-like domain-containing protein</fullName>
    </recommendedName>
</protein>
<feature type="domain" description="Ig-like" evidence="14">
    <location>
        <begin position="299"/>
        <end position="370"/>
    </location>
</feature>
<dbReference type="PANTHER" id="PTHR13771:SF9">
    <property type="entry name" value="INTERCELLULAR ADHESION MOLECULE 5"/>
    <property type="match status" value="1"/>
</dbReference>
<comment type="subcellular location">
    <subcellularLocation>
        <location evidence="1">Membrane</location>
        <topology evidence="1">Single-pass type I membrane protein</topology>
    </subcellularLocation>
</comment>
<feature type="domain" description="Ig-like" evidence="14">
    <location>
        <begin position="551"/>
        <end position="651"/>
    </location>
</feature>
<evidence type="ECO:0000256" key="3">
    <source>
        <dbReference type="ARBA" id="ARBA00022692"/>
    </source>
</evidence>
<evidence type="ECO:0000256" key="4">
    <source>
        <dbReference type="ARBA" id="ARBA00022729"/>
    </source>
</evidence>
<dbReference type="GO" id="GO:0098609">
    <property type="term" value="P:cell-cell adhesion"/>
    <property type="evidence" value="ECO:0007669"/>
    <property type="project" value="InterPro"/>
</dbReference>
<evidence type="ECO:0000256" key="6">
    <source>
        <dbReference type="ARBA" id="ARBA00022889"/>
    </source>
</evidence>
<dbReference type="Gene3D" id="2.60.40.10">
    <property type="entry name" value="Immunoglobulins"/>
    <property type="match status" value="8"/>
</dbReference>
<keyword evidence="8 12" id="KW-0472">Membrane</keyword>
<evidence type="ECO:0000256" key="2">
    <source>
        <dbReference type="ARBA" id="ARBA00005925"/>
    </source>
</evidence>
<dbReference type="InterPro" id="IPR003598">
    <property type="entry name" value="Ig_sub2"/>
</dbReference>
<dbReference type="SMART" id="SM00408">
    <property type="entry name" value="IGc2"/>
    <property type="match status" value="3"/>
</dbReference>
<evidence type="ECO:0000256" key="8">
    <source>
        <dbReference type="ARBA" id="ARBA00023136"/>
    </source>
</evidence>
<dbReference type="GO" id="GO:0005178">
    <property type="term" value="F:integrin binding"/>
    <property type="evidence" value="ECO:0007669"/>
    <property type="project" value="InterPro"/>
</dbReference>
<evidence type="ECO:0000256" key="10">
    <source>
        <dbReference type="ARBA" id="ARBA00023180"/>
    </source>
</evidence>
<keyword evidence="16" id="KW-1185">Reference proteome</keyword>
<keyword evidence="9" id="KW-1015">Disulfide bond</keyword>
<keyword evidence="10" id="KW-0325">Glycoprotein</keyword>
<dbReference type="InterPro" id="IPR013783">
    <property type="entry name" value="Ig-like_fold"/>
</dbReference>
<evidence type="ECO:0000313" key="15">
    <source>
        <dbReference type="EMBL" id="KAB5530709.1"/>
    </source>
</evidence>
<feature type="domain" description="Ig-like" evidence="14">
    <location>
        <begin position="115"/>
        <end position="198"/>
    </location>
</feature>
<dbReference type="InterPro" id="IPR047012">
    <property type="entry name" value="ICAM_VCAM"/>
</dbReference>
<dbReference type="Proteomes" id="UP000327468">
    <property type="component" value="Chromosome 23"/>
</dbReference>
<feature type="transmembrane region" description="Helical" evidence="12">
    <location>
        <begin position="733"/>
        <end position="759"/>
    </location>
</feature>
<keyword evidence="3 12" id="KW-0812">Transmembrane</keyword>
<dbReference type="InterPro" id="IPR003987">
    <property type="entry name" value="ICAM_VCAM_N"/>
</dbReference>
<feature type="domain" description="Ig-like" evidence="14">
    <location>
        <begin position="656"/>
        <end position="726"/>
    </location>
</feature>
<evidence type="ECO:0000256" key="11">
    <source>
        <dbReference type="ARBA" id="ARBA00023319"/>
    </source>
</evidence>
<keyword evidence="5" id="KW-0677">Repeat</keyword>
<proteinExistence type="inferred from homology"/>
<dbReference type="SUPFAM" id="SSF48726">
    <property type="entry name" value="Immunoglobulin"/>
    <property type="match status" value="6"/>
</dbReference>
<comment type="similarity">
    <text evidence="2">Belongs to the immunoglobulin superfamily. ICAM family.</text>
</comment>
<comment type="caution">
    <text evidence="15">The sequence shown here is derived from an EMBL/GenBank/DDBJ whole genome shotgun (WGS) entry which is preliminary data.</text>
</comment>
<dbReference type="PRINTS" id="PR01472">
    <property type="entry name" value="ICAMVCAM1"/>
</dbReference>
<feature type="domain" description="Ig-like" evidence="14">
    <location>
        <begin position="374"/>
        <end position="458"/>
    </location>
</feature>
<dbReference type="InterPro" id="IPR013768">
    <property type="entry name" value="ICAM_N"/>
</dbReference>